<protein>
    <submittedName>
        <fullName evidence="3">Uncharacterized protein</fullName>
    </submittedName>
</protein>
<proteinExistence type="predicted"/>
<feature type="compositionally biased region" description="Polar residues" evidence="2">
    <location>
        <begin position="133"/>
        <end position="148"/>
    </location>
</feature>
<evidence type="ECO:0000256" key="2">
    <source>
        <dbReference type="SAM" id="MobiDB-lite"/>
    </source>
</evidence>
<keyword evidence="1" id="KW-0175">Coiled coil</keyword>
<feature type="coiled-coil region" evidence="1">
    <location>
        <begin position="323"/>
        <end position="357"/>
    </location>
</feature>
<reference evidence="3" key="1">
    <citation type="submission" date="2020-05" db="EMBL/GenBank/DDBJ databases">
        <title>Phylogenomic resolution of chytrid fungi.</title>
        <authorList>
            <person name="Stajich J.E."/>
            <person name="Amses K."/>
            <person name="Simmons R."/>
            <person name="Seto K."/>
            <person name="Myers J."/>
            <person name="Bonds A."/>
            <person name="Quandt C.A."/>
            <person name="Barry K."/>
            <person name="Liu P."/>
            <person name="Grigoriev I."/>
            <person name="Longcore J.E."/>
            <person name="James T.Y."/>
        </authorList>
    </citation>
    <scope>NUCLEOTIDE SEQUENCE</scope>
    <source>
        <strain evidence="3">JEL0476</strain>
    </source>
</reference>
<feature type="region of interest" description="Disordered" evidence="2">
    <location>
        <begin position="42"/>
        <end position="101"/>
    </location>
</feature>
<evidence type="ECO:0000313" key="3">
    <source>
        <dbReference type="EMBL" id="KAJ3217733.1"/>
    </source>
</evidence>
<dbReference type="Proteomes" id="UP001211065">
    <property type="component" value="Unassembled WGS sequence"/>
</dbReference>
<gene>
    <name evidence="3" type="ORF">HK099_005361</name>
</gene>
<evidence type="ECO:0000313" key="4">
    <source>
        <dbReference type="Proteomes" id="UP001211065"/>
    </source>
</evidence>
<feature type="region of interest" description="Disordered" evidence="2">
    <location>
        <begin position="124"/>
        <end position="173"/>
    </location>
</feature>
<evidence type="ECO:0000256" key="1">
    <source>
        <dbReference type="SAM" id="Coils"/>
    </source>
</evidence>
<feature type="compositionally biased region" description="Polar residues" evidence="2">
    <location>
        <begin position="42"/>
        <end position="51"/>
    </location>
</feature>
<feature type="coiled-coil region" evidence="1">
    <location>
        <begin position="191"/>
        <end position="231"/>
    </location>
</feature>
<feature type="coiled-coil region" evidence="1">
    <location>
        <begin position="449"/>
        <end position="629"/>
    </location>
</feature>
<comment type="caution">
    <text evidence="3">The sequence shown here is derived from an EMBL/GenBank/DDBJ whole genome shotgun (WGS) entry which is preliminary data.</text>
</comment>
<dbReference type="EMBL" id="JADGJW010000412">
    <property type="protein sequence ID" value="KAJ3217733.1"/>
    <property type="molecule type" value="Genomic_DNA"/>
</dbReference>
<name>A0AAD5TZH8_9FUNG</name>
<keyword evidence="4" id="KW-1185">Reference proteome</keyword>
<feature type="compositionally biased region" description="Polar residues" evidence="2">
    <location>
        <begin position="73"/>
        <end position="101"/>
    </location>
</feature>
<sequence length="652" mass="75876">MILLDHVISTSRCGSNSVSGSMVPSKQTLKLIAKSMSSSSINGRVTNQIEHSNLKHKKKNEQNEENKKYPSVKINNDYNILSSNPDANSKNLAKRSSVNSEKVSVISMNFSNDDLLADFEENDKENNKRISRGSRSLKSQNQPPASRSLSKRESKVSDQVSSSRSSIKEVDRVDRDSHIEMELETERQNSILELYKNNDKKDSNKKELENLERLLLNQNQTLKSLEKIQKESSSKLERKVNENALGIGELNDIVERHFVAVSNYPKQFVNESDLNPLRSMMEKQTQILSTLQKKMQDRNVDQDNISESNKFRETLKLNECLTCDIYKEKLESNKLHLSNLENEIEKTAKIFNFAKELEKVNQKYFLKIQSLELINSQQNDTISDILKNLTKFEKLNLDLRNKFTQSNKNEMELFNINNTLKKKIKSTEKRMIEITNFFENDKKNWSLPLEEWKDLVQDIEDDAADIDNELHKYHGVLTSYVKKLRKENDESCKKLANKEKEKLKLDKECKTNLENSALEIEKKNSEITFLREKLKTLGEDVENFKKERDMSLKTKKENAKEFNDRKGDFEATLKRKEEEINNILERSNDTAKILKCQLEEEKLKARVKIEELQLLNSELSIELSSLKREKSTNDFRILQQNNLDRINKEFGL</sequence>
<dbReference type="AlphaFoldDB" id="A0AAD5TZH8"/>
<organism evidence="3 4">
    <name type="scientific">Clydaea vesicula</name>
    <dbReference type="NCBI Taxonomy" id="447962"/>
    <lineage>
        <taxon>Eukaryota</taxon>
        <taxon>Fungi</taxon>
        <taxon>Fungi incertae sedis</taxon>
        <taxon>Chytridiomycota</taxon>
        <taxon>Chytridiomycota incertae sedis</taxon>
        <taxon>Chytridiomycetes</taxon>
        <taxon>Lobulomycetales</taxon>
        <taxon>Lobulomycetaceae</taxon>
        <taxon>Clydaea</taxon>
    </lineage>
</organism>
<accession>A0AAD5TZH8</accession>